<evidence type="ECO:0000313" key="3">
    <source>
        <dbReference type="Proteomes" id="UP001556040"/>
    </source>
</evidence>
<dbReference type="EMBL" id="JBFMIA010000025">
    <property type="protein sequence ID" value="MEW9503158.1"/>
    <property type="molecule type" value="Genomic_DNA"/>
</dbReference>
<keyword evidence="1" id="KW-1133">Transmembrane helix</keyword>
<keyword evidence="1" id="KW-0472">Membrane</keyword>
<proteinExistence type="predicted"/>
<organism evidence="2 3">
    <name type="scientific">Jeotgalibacillus marinus</name>
    <dbReference type="NCBI Taxonomy" id="86667"/>
    <lineage>
        <taxon>Bacteria</taxon>
        <taxon>Bacillati</taxon>
        <taxon>Bacillota</taxon>
        <taxon>Bacilli</taxon>
        <taxon>Bacillales</taxon>
        <taxon>Caryophanaceae</taxon>
        <taxon>Jeotgalibacillus</taxon>
    </lineage>
</organism>
<dbReference type="RefSeq" id="WP_367780647.1">
    <property type="nucleotide sequence ID" value="NZ_JBFMIA010000025.1"/>
</dbReference>
<keyword evidence="1" id="KW-0812">Transmembrane</keyword>
<comment type="caution">
    <text evidence="2">The sequence shown here is derived from an EMBL/GenBank/DDBJ whole genome shotgun (WGS) entry which is preliminary data.</text>
</comment>
<sequence>MIKNKLKGGIVLGSLLSIVGFILLFFSVNFGISISEYWLSKRGSVETSIYLKVIEGHTNNFLAAGSILFGVGVITLVLTYYMMLNIKE</sequence>
<name>A0ABV3Q7R9_9BACL</name>
<dbReference type="Proteomes" id="UP001556040">
    <property type="component" value="Unassembled WGS sequence"/>
</dbReference>
<evidence type="ECO:0000313" key="2">
    <source>
        <dbReference type="EMBL" id="MEW9503158.1"/>
    </source>
</evidence>
<gene>
    <name evidence="2" type="ORF">AB1471_15380</name>
</gene>
<feature type="transmembrane region" description="Helical" evidence="1">
    <location>
        <begin position="61"/>
        <end position="83"/>
    </location>
</feature>
<reference evidence="2 3" key="1">
    <citation type="journal article" date="1979" name="Int. J. Syst. Evol. Microbiol.">
        <title>Bacillus globisporus subsp. marinus subsp. nov.</title>
        <authorList>
            <person name="Liu H."/>
        </authorList>
    </citation>
    <scope>NUCLEOTIDE SEQUENCE [LARGE SCALE GENOMIC DNA]</scope>
    <source>
        <strain evidence="2 3">DSM 1297</strain>
    </source>
</reference>
<feature type="transmembrane region" description="Helical" evidence="1">
    <location>
        <begin position="12"/>
        <end position="32"/>
    </location>
</feature>
<protein>
    <submittedName>
        <fullName evidence="2">Uncharacterized protein</fullName>
    </submittedName>
</protein>
<keyword evidence="3" id="KW-1185">Reference proteome</keyword>
<evidence type="ECO:0000256" key="1">
    <source>
        <dbReference type="SAM" id="Phobius"/>
    </source>
</evidence>
<accession>A0ABV3Q7R9</accession>